<evidence type="ECO:0000256" key="3">
    <source>
        <dbReference type="ARBA" id="ARBA00022622"/>
    </source>
</evidence>
<dbReference type="Gene3D" id="2.10.60.10">
    <property type="entry name" value="CD59"/>
    <property type="match status" value="1"/>
</dbReference>
<dbReference type="InterPro" id="IPR046354">
    <property type="entry name" value="SPACA4/Bouncer"/>
</dbReference>
<protein>
    <submittedName>
        <fullName evidence="12">Sperm acrosome membrane-associated protein 4</fullName>
    </submittedName>
</protein>
<name>A0AAV1P3H6_SCOSC</name>
<dbReference type="InterPro" id="IPR016054">
    <property type="entry name" value="LY6_UPA_recep-like"/>
</dbReference>
<dbReference type="Pfam" id="PF00021">
    <property type="entry name" value="UPAR_LY6"/>
    <property type="match status" value="1"/>
</dbReference>
<comment type="subcellular location">
    <subcellularLocation>
        <location evidence="1">Cell membrane</location>
        <topology evidence="1">Lipid-anchor</topology>
        <topology evidence="1">GPI-anchor</topology>
    </subcellularLocation>
</comment>
<dbReference type="Proteomes" id="UP001314229">
    <property type="component" value="Unassembled WGS sequence"/>
</dbReference>
<keyword evidence="6" id="KW-1015">Disulfide bond</keyword>
<dbReference type="AlphaFoldDB" id="A0AAV1P3H6"/>
<feature type="chain" id="PRO_5043785366" evidence="10">
    <location>
        <begin position="21"/>
        <end position="130"/>
    </location>
</feature>
<evidence type="ECO:0000256" key="10">
    <source>
        <dbReference type="SAM" id="SignalP"/>
    </source>
</evidence>
<dbReference type="PANTHER" id="PTHR47613:SF1">
    <property type="entry name" value="SPERM ACROSOME MEMBRANE-ASSOCIATED PROTEIN 4"/>
    <property type="match status" value="1"/>
</dbReference>
<evidence type="ECO:0000256" key="2">
    <source>
        <dbReference type="ARBA" id="ARBA00022475"/>
    </source>
</evidence>
<keyword evidence="13" id="KW-1185">Reference proteome</keyword>
<dbReference type="PANTHER" id="PTHR47613">
    <property type="entry name" value="SPERM ACROSOME MEMBRANE-ASSOCIATED PROTEIN 4"/>
    <property type="match status" value="1"/>
</dbReference>
<sequence>MNRVILQLVAVGFCFALGQALQCYECKIGIWNLCLTTKTTCDEGKHCFSGVGKAAKVVDIKTKGCLAVAECNQTKEVNFPSGSNNSVVYSLTKTCCSNDLCNNAPGVPGTTVLPLALASVTALFVANVLV</sequence>
<comment type="caution">
    <text evidence="12">The sequence shown here is derived from an EMBL/GenBank/DDBJ whole genome shotgun (WGS) entry which is preliminary data.</text>
</comment>
<keyword evidence="4 10" id="KW-0732">Signal</keyword>
<keyword evidence="5" id="KW-0472">Membrane</keyword>
<reference evidence="12 13" key="1">
    <citation type="submission" date="2024-01" db="EMBL/GenBank/DDBJ databases">
        <authorList>
            <person name="Alioto T."/>
            <person name="Alioto T."/>
            <person name="Gomez Garrido J."/>
        </authorList>
    </citation>
    <scope>NUCLEOTIDE SEQUENCE [LARGE SCALE GENOMIC DNA]</scope>
</reference>
<evidence type="ECO:0000256" key="5">
    <source>
        <dbReference type="ARBA" id="ARBA00023136"/>
    </source>
</evidence>
<evidence type="ECO:0000256" key="8">
    <source>
        <dbReference type="ARBA" id="ARBA00023288"/>
    </source>
</evidence>
<organism evidence="12 13">
    <name type="scientific">Scomber scombrus</name>
    <name type="common">Atlantic mackerel</name>
    <name type="synonym">Scomber vernalis</name>
    <dbReference type="NCBI Taxonomy" id="13677"/>
    <lineage>
        <taxon>Eukaryota</taxon>
        <taxon>Metazoa</taxon>
        <taxon>Chordata</taxon>
        <taxon>Craniata</taxon>
        <taxon>Vertebrata</taxon>
        <taxon>Euteleostomi</taxon>
        <taxon>Actinopterygii</taxon>
        <taxon>Neopterygii</taxon>
        <taxon>Teleostei</taxon>
        <taxon>Neoteleostei</taxon>
        <taxon>Acanthomorphata</taxon>
        <taxon>Pelagiaria</taxon>
        <taxon>Scombriformes</taxon>
        <taxon>Scombridae</taxon>
        <taxon>Scomber</taxon>
    </lineage>
</organism>
<evidence type="ECO:0000259" key="11">
    <source>
        <dbReference type="Pfam" id="PF00021"/>
    </source>
</evidence>
<evidence type="ECO:0000256" key="1">
    <source>
        <dbReference type="ARBA" id="ARBA00004609"/>
    </source>
</evidence>
<evidence type="ECO:0000313" key="12">
    <source>
        <dbReference type="EMBL" id="CAK6965823.1"/>
    </source>
</evidence>
<keyword evidence="7" id="KW-0325">Glycoprotein</keyword>
<dbReference type="SUPFAM" id="SSF57302">
    <property type="entry name" value="Snake toxin-like"/>
    <property type="match status" value="1"/>
</dbReference>
<dbReference type="GO" id="GO:0098552">
    <property type="term" value="C:side of membrane"/>
    <property type="evidence" value="ECO:0007669"/>
    <property type="project" value="UniProtKB-KW"/>
</dbReference>
<evidence type="ECO:0000313" key="13">
    <source>
        <dbReference type="Proteomes" id="UP001314229"/>
    </source>
</evidence>
<gene>
    <name evidence="12" type="ORF">FSCOSCO3_A026172</name>
</gene>
<evidence type="ECO:0000256" key="4">
    <source>
        <dbReference type="ARBA" id="ARBA00022729"/>
    </source>
</evidence>
<proteinExistence type="inferred from homology"/>
<comment type="similarity">
    <text evidence="9">Belongs to the SPACA4/bouncer family.</text>
</comment>
<keyword evidence="2" id="KW-1003">Cell membrane</keyword>
<evidence type="ECO:0000256" key="7">
    <source>
        <dbReference type="ARBA" id="ARBA00023180"/>
    </source>
</evidence>
<dbReference type="GO" id="GO:0035036">
    <property type="term" value="P:sperm-egg recognition"/>
    <property type="evidence" value="ECO:0007669"/>
    <property type="project" value="TreeGrafter"/>
</dbReference>
<dbReference type="EMBL" id="CAWUFR010000087">
    <property type="protein sequence ID" value="CAK6965823.1"/>
    <property type="molecule type" value="Genomic_DNA"/>
</dbReference>
<dbReference type="GO" id="GO:0005886">
    <property type="term" value="C:plasma membrane"/>
    <property type="evidence" value="ECO:0007669"/>
    <property type="project" value="UniProtKB-SubCell"/>
</dbReference>
<feature type="domain" description="UPAR/Ly6" evidence="11">
    <location>
        <begin position="19"/>
        <end position="103"/>
    </location>
</feature>
<feature type="signal peptide" evidence="10">
    <location>
        <begin position="1"/>
        <end position="20"/>
    </location>
</feature>
<dbReference type="InterPro" id="IPR045860">
    <property type="entry name" value="Snake_toxin-like_sf"/>
</dbReference>
<keyword evidence="8" id="KW-0449">Lipoprotein</keyword>
<keyword evidence="3" id="KW-0336">GPI-anchor</keyword>
<evidence type="ECO:0000256" key="9">
    <source>
        <dbReference type="ARBA" id="ARBA00029446"/>
    </source>
</evidence>
<accession>A0AAV1P3H6</accession>
<evidence type="ECO:0000256" key="6">
    <source>
        <dbReference type="ARBA" id="ARBA00023157"/>
    </source>
</evidence>